<dbReference type="Proteomes" id="UP001055247">
    <property type="component" value="Unassembled WGS sequence"/>
</dbReference>
<dbReference type="RefSeq" id="WP_066919857.1">
    <property type="nucleotide sequence ID" value="NZ_BPQO01000053.1"/>
</dbReference>
<accession>A0AAV4ZXU7</accession>
<reference evidence="1" key="1">
    <citation type="journal article" date="2016" name="Front. Microbiol.">
        <title>Genome Sequence of the Piezophilic, Mesophilic Sulfate-Reducing Bacterium Desulfovibrio indicus J2T.</title>
        <authorList>
            <person name="Cao J."/>
            <person name="Maignien L."/>
            <person name="Shao Z."/>
            <person name="Alain K."/>
            <person name="Jebbar M."/>
        </authorList>
    </citation>
    <scope>NUCLEOTIDE SEQUENCE</scope>
    <source>
        <strain evidence="1">DSM 16372</strain>
    </source>
</reference>
<evidence type="ECO:0000313" key="1">
    <source>
        <dbReference type="EMBL" id="GJD92650.1"/>
    </source>
</evidence>
<proteinExistence type="predicted"/>
<keyword evidence="2" id="KW-1185">Reference proteome</keyword>
<evidence type="ECO:0000313" key="2">
    <source>
        <dbReference type="Proteomes" id="UP001055247"/>
    </source>
</evidence>
<dbReference type="AlphaFoldDB" id="A0AAV4ZXU7"/>
<reference evidence="1" key="2">
    <citation type="submission" date="2021-08" db="EMBL/GenBank/DDBJ databases">
        <authorList>
            <person name="Tani A."/>
            <person name="Ola A."/>
            <person name="Ogura Y."/>
            <person name="Katsura K."/>
            <person name="Hayashi T."/>
        </authorList>
    </citation>
    <scope>NUCLEOTIDE SEQUENCE</scope>
    <source>
        <strain evidence="1">DSM 16372</strain>
    </source>
</reference>
<gene>
    <name evidence="1" type="ORF">BHAOGJBA_6206</name>
</gene>
<dbReference type="EMBL" id="BPQO01000053">
    <property type="protein sequence ID" value="GJD92650.1"/>
    <property type="molecule type" value="Genomic_DNA"/>
</dbReference>
<protein>
    <submittedName>
        <fullName evidence="1">Uncharacterized protein</fullName>
    </submittedName>
</protein>
<name>A0AAV4ZXU7_9HYPH</name>
<organism evidence="1 2">
    <name type="scientific">Methylobacterium hispanicum</name>
    <dbReference type="NCBI Taxonomy" id="270350"/>
    <lineage>
        <taxon>Bacteria</taxon>
        <taxon>Pseudomonadati</taxon>
        <taxon>Pseudomonadota</taxon>
        <taxon>Alphaproteobacteria</taxon>
        <taxon>Hyphomicrobiales</taxon>
        <taxon>Methylobacteriaceae</taxon>
        <taxon>Methylobacterium</taxon>
    </lineage>
</organism>
<sequence>MDGGVISGLAFVVIQATIHCPQPAVPEATRFCQIIEVPIRFSRTDTAETRAQLRSLNAKWRAGCAPQGGR</sequence>
<comment type="caution">
    <text evidence="1">The sequence shown here is derived from an EMBL/GenBank/DDBJ whole genome shotgun (WGS) entry which is preliminary data.</text>
</comment>